<dbReference type="Proteomes" id="UP000695562">
    <property type="component" value="Unassembled WGS sequence"/>
</dbReference>
<accession>A0A8J4PPN6</accession>
<organism evidence="1 2">
    <name type="scientific">Polysphondylium violaceum</name>
    <dbReference type="NCBI Taxonomy" id="133409"/>
    <lineage>
        <taxon>Eukaryota</taxon>
        <taxon>Amoebozoa</taxon>
        <taxon>Evosea</taxon>
        <taxon>Eumycetozoa</taxon>
        <taxon>Dictyostelia</taxon>
        <taxon>Dictyosteliales</taxon>
        <taxon>Dictyosteliaceae</taxon>
        <taxon>Polysphondylium</taxon>
    </lineage>
</organism>
<dbReference type="EMBL" id="AJWJ01000404">
    <property type="protein sequence ID" value="KAF2071183.1"/>
    <property type="molecule type" value="Genomic_DNA"/>
</dbReference>
<gene>
    <name evidence="1" type="ORF">CYY_007500</name>
</gene>
<proteinExistence type="predicted"/>
<reference evidence="1" key="1">
    <citation type="submission" date="2020-01" db="EMBL/GenBank/DDBJ databases">
        <title>Development of genomics and gene disruption for Polysphondylium violaceum indicates a role for the polyketide synthase stlB in stalk morphogenesis.</title>
        <authorList>
            <person name="Narita B."/>
            <person name="Kawabe Y."/>
            <person name="Kin K."/>
            <person name="Saito T."/>
            <person name="Gibbs R."/>
            <person name="Kuspa A."/>
            <person name="Muzny D."/>
            <person name="Queller D."/>
            <person name="Richards S."/>
            <person name="Strassman J."/>
            <person name="Sucgang R."/>
            <person name="Worley K."/>
            <person name="Schaap P."/>
        </authorList>
    </citation>
    <scope>NUCLEOTIDE SEQUENCE</scope>
    <source>
        <strain evidence="1">QSvi11</strain>
    </source>
</reference>
<protein>
    <recommendedName>
        <fullName evidence="3">Ankyrin repeat-containing protein</fullName>
    </recommendedName>
</protein>
<evidence type="ECO:0000313" key="1">
    <source>
        <dbReference type="EMBL" id="KAF2071183.1"/>
    </source>
</evidence>
<comment type="caution">
    <text evidence="1">The sequence shown here is derived from an EMBL/GenBank/DDBJ whole genome shotgun (WGS) entry which is preliminary data.</text>
</comment>
<keyword evidence="2" id="KW-1185">Reference proteome</keyword>
<evidence type="ECO:0008006" key="3">
    <source>
        <dbReference type="Google" id="ProtNLM"/>
    </source>
</evidence>
<name>A0A8J4PPN6_9MYCE</name>
<dbReference type="AlphaFoldDB" id="A0A8J4PPN6"/>
<sequence length="454" mass="54139">MSFVAFNIKDRSFKSLFLGPSYILIYNLFHFLKKGSLPPVNKLSHWNRVNSTTIEQVHHKFWNGRNRYFLCGVQDIFNARDAKCIFIVFENENRESFNDIKRLKEKAQKEGQAIPLYAIGYKRPQSTPSQFSCTKEMLENEYGTIKYIEFDAEGPEYQRSIFLQTILNIFESIYQAEVDNEITAHLDLVPQDNTYNEEVQSRFDNGLYINTHTEFSDQSERDRYEQAFFMVFRNKYTFRYIFKYIQRLHRSELVKVYNFFSMPVNYMISYRKFNILKERLLLYGNRQPLEYINIVNLLRCKELDLELLQLIYQHHSEAFDDESTEYWLNNGEVRTLKFSEIIENAVVSGSIDNVKFLIQQGFPLSYECKDIAAKYGHQKLLDFLCLEKEIQLIPKKKPVAPIRFGINQIDHDDFFYENTKARANTYHNNEPPLWPTTFEKKKKKSFIKRLFGFK</sequence>
<evidence type="ECO:0000313" key="2">
    <source>
        <dbReference type="Proteomes" id="UP000695562"/>
    </source>
</evidence>